<protein>
    <submittedName>
        <fullName evidence="10">Radical SAM superfamily protein</fullName>
    </submittedName>
</protein>
<dbReference type="SFLD" id="SFLDS00029">
    <property type="entry name" value="Radical_SAM"/>
    <property type="match status" value="1"/>
</dbReference>
<name>A0A564VUB8_9FIRM</name>
<dbReference type="InterPro" id="IPR007197">
    <property type="entry name" value="rSAM"/>
</dbReference>
<evidence type="ECO:0000256" key="1">
    <source>
        <dbReference type="ARBA" id="ARBA00009777"/>
    </source>
</evidence>
<evidence type="ECO:0000313" key="11">
    <source>
        <dbReference type="Proteomes" id="UP000408482"/>
    </source>
</evidence>
<dbReference type="InterPro" id="IPR040085">
    <property type="entry name" value="MJ0674-like"/>
</dbReference>
<accession>A0A564VUB8</accession>
<organism evidence="10 11">
    <name type="scientific">Blautia luti</name>
    <dbReference type="NCBI Taxonomy" id="89014"/>
    <lineage>
        <taxon>Bacteria</taxon>
        <taxon>Bacillati</taxon>
        <taxon>Bacillota</taxon>
        <taxon>Clostridia</taxon>
        <taxon>Lachnospirales</taxon>
        <taxon>Lachnospiraceae</taxon>
        <taxon>Blautia</taxon>
    </lineage>
</organism>
<keyword evidence="6 8" id="KW-0408">Iron</keyword>
<dbReference type="SUPFAM" id="SSF102114">
    <property type="entry name" value="Radical SAM enzymes"/>
    <property type="match status" value="1"/>
</dbReference>
<feature type="binding site" evidence="8">
    <location>
        <position position="82"/>
    </location>
    <ligand>
        <name>[4Fe-4S] cluster</name>
        <dbReference type="ChEBI" id="CHEBI:49883"/>
        <note>4Fe-4S-S-AdoMet</note>
    </ligand>
</feature>
<dbReference type="Proteomes" id="UP000408482">
    <property type="component" value="Unassembled WGS sequence"/>
</dbReference>
<dbReference type="GO" id="GO:0051539">
    <property type="term" value="F:4 iron, 4 sulfur cluster binding"/>
    <property type="evidence" value="ECO:0007669"/>
    <property type="project" value="UniProtKB-KW"/>
</dbReference>
<dbReference type="PANTHER" id="PTHR43075">
    <property type="entry name" value="FORMATE LYASE ACTIVATING ENZYME, PUTATIVE (AFU_ORTHOLOGUE AFUA_2G15630)-RELATED"/>
    <property type="match status" value="1"/>
</dbReference>
<dbReference type="GO" id="GO:0016491">
    <property type="term" value="F:oxidoreductase activity"/>
    <property type="evidence" value="ECO:0007669"/>
    <property type="project" value="UniProtKB-KW"/>
</dbReference>
<evidence type="ECO:0000313" key="10">
    <source>
        <dbReference type="EMBL" id="VUX36109.1"/>
    </source>
</evidence>
<proteinExistence type="inferred from homology"/>
<keyword evidence="5" id="KW-0560">Oxidoreductase</keyword>
<dbReference type="Gene3D" id="3.20.20.70">
    <property type="entry name" value="Aldolase class I"/>
    <property type="match status" value="1"/>
</dbReference>
<keyword evidence="2" id="KW-0004">4Fe-4S</keyword>
<evidence type="ECO:0000259" key="9">
    <source>
        <dbReference type="Pfam" id="PF04055"/>
    </source>
</evidence>
<sequence>MENENKISSMAGSAHCTEEIMSACALCPRECLADRGAGKKGFCGMDERIYLARAALHMWEEPCISGTKGSGAVFFSGCGLRCCFCQNHDIAMGSRGRAVSVERLGEIFLELKEKGAANINLVTGAHYVPQIIEALDMARRKGLDIPVVYNSSGYEKTETLKLLEGYVDIYLPDLKYLNPELAQKFSYAPDYVQAAKAAIGEMVRQTGKCEFGEDGYIRKGTIVRHLILPGHTGNSIKALRYLHETYGEDIYISIMNQYTPVRKFVEFKELNRKVTKREYEKVLDAAVDMGIQNGFIQEGETASESFIPDFDYEGVEKNTP</sequence>
<evidence type="ECO:0000256" key="2">
    <source>
        <dbReference type="ARBA" id="ARBA00022485"/>
    </source>
</evidence>
<dbReference type="PROSITE" id="PS01087">
    <property type="entry name" value="RADICAL_ACTIVATING"/>
    <property type="match status" value="1"/>
</dbReference>
<dbReference type="InterPro" id="IPR016431">
    <property type="entry name" value="Pyrv-formate_lyase-activ_prd"/>
</dbReference>
<evidence type="ECO:0000256" key="4">
    <source>
        <dbReference type="ARBA" id="ARBA00022723"/>
    </source>
</evidence>
<evidence type="ECO:0000256" key="7">
    <source>
        <dbReference type="ARBA" id="ARBA00023014"/>
    </source>
</evidence>
<dbReference type="PANTHER" id="PTHR43075:SF1">
    <property type="entry name" value="FORMATE LYASE ACTIVATING ENZYME, PUTATIVE (AFU_ORTHOLOGUE AFUA_2G15630)-RELATED"/>
    <property type="match status" value="1"/>
</dbReference>
<dbReference type="InterPro" id="IPR058240">
    <property type="entry name" value="rSAM_sf"/>
</dbReference>
<dbReference type="InterPro" id="IPR001989">
    <property type="entry name" value="Radical_activat_CS"/>
</dbReference>
<dbReference type="SFLD" id="SFLDG01099">
    <property type="entry name" value="Uncharacterised_Radical_SAM_Su"/>
    <property type="match status" value="1"/>
</dbReference>
<gene>
    <name evidence="10" type="ORF">RSSSTS7063_02959</name>
</gene>
<dbReference type="CDD" id="cd01335">
    <property type="entry name" value="Radical_SAM"/>
    <property type="match status" value="1"/>
</dbReference>
<evidence type="ECO:0000256" key="5">
    <source>
        <dbReference type="ARBA" id="ARBA00023002"/>
    </source>
</evidence>
<feature type="binding site" evidence="8">
    <location>
        <position position="78"/>
    </location>
    <ligand>
        <name>[4Fe-4S] cluster</name>
        <dbReference type="ChEBI" id="CHEBI:49883"/>
        <note>4Fe-4S-S-AdoMet</note>
    </ligand>
</feature>
<comment type="similarity">
    <text evidence="1">Belongs to the organic radical-activating enzymes family.</text>
</comment>
<comment type="cofactor">
    <cofactor evidence="8">
        <name>[4Fe-4S] cluster</name>
        <dbReference type="ChEBI" id="CHEBI:49883"/>
    </cofactor>
    <text evidence="8">Binds 1 [4Fe-4S] cluster. The cluster is coordinated with 3 cysteines and an exchangeable S-adenosyl-L-methionine.</text>
</comment>
<keyword evidence="3 8" id="KW-0949">S-adenosyl-L-methionine</keyword>
<dbReference type="Pfam" id="PF04055">
    <property type="entry name" value="Radical_SAM"/>
    <property type="match status" value="1"/>
</dbReference>
<keyword evidence="7 8" id="KW-0411">Iron-sulfur</keyword>
<evidence type="ECO:0000256" key="3">
    <source>
        <dbReference type="ARBA" id="ARBA00022691"/>
    </source>
</evidence>
<evidence type="ECO:0000256" key="8">
    <source>
        <dbReference type="PIRSR" id="PIRSR004869-50"/>
    </source>
</evidence>
<dbReference type="InterPro" id="IPR013785">
    <property type="entry name" value="Aldolase_TIM"/>
</dbReference>
<dbReference type="AlphaFoldDB" id="A0A564VUB8"/>
<feature type="domain" description="Radical SAM core" evidence="9">
    <location>
        <begin position="74"/>
        <end position="199"/>
    </location>
</feature>
<dbReference type="PIRSF" id="PIRSF004869">
    <property type="entry name" value="PflX_prd"/>
    <property type="match status" value="1"/>
</dbReference>
<dbReference type="GO" id="GO:0046872">
    <property type="term" value="F:metal ion binding"/>
    <property type="evidence" value="ECO:0007669"/>
    <property type="project" value="UniProtKB-KW"/>
</dbReference>
<dbReference type="EMBL" id="CABHNW010000058">
    <property type="protein sequence ID" value="VUX36109.1"/>
    <property type="molecule type" value="Genomic_DNA"/>
</dbReference>
<keyword evidence="4 8" id="KW-0479">Metal-binding</keyword>
<keyword evidence="11" id="KW-1185">Reference proteome</keyword>
<evidence type="ECO:0000256" key="6">
    <source>
        <dbReference type="ARBA" id="ARBA00023004"/>
    </source>
</evidence>
<feature type="binding site" evidence="8">
    <location>
        <position position="85"/>
    </location>
    <ligand>
        <name>[4Fe-4S] cluster</name>
        <dbReference type="ChEBI" id="CHEBI:49883"/>
        <note>4Fe-4S-S-AdoMet</note>
    </ligand>
</feature>
<reference evidence="10 11" key="1">
    <citation type="submission" date="2019-07" db="EMBL/GenBank/DDBJ databases">
        <authorList>
            <person name="Hibberd C M."/>
            <person name="Gehrig L. J."/>
            <person name="Chang H.-W."/>
            <person name="Venkatesh S."/>
        </authorList>
    </citation>
    <scope>NUCLEOTIDE SEQUENCE [LARGE SCALE GENOMIC DNA]</scope>
    <source>
        <strain evidence="10">Blautia_luti_SSTS_Bg7063</strain>
    </source>
</reference>